<dbReference type="PANTHER" id="PTHR21089:SF1">
    <property type="entry name" value="BIFUNCTIONAL 3-DEHYDROQUINATE DEHYDRATASE_SHIKIMATE DEHYDROGENASE, CHLOROPLASTIC"/>
    <property type="match status" value="1"/>
</dbReference>
<sequence>MPLKEVAFEVANSVDEVATKIRSINTLLPTNDGWHGTNTDVFGIVKSLTEVGIESGVESALLLGAGATARSAIAALAQLNCQEVRIAARRSEQAEALVELAEAFKLKAQVTAWDPDNMNVQHPLVISTLPGDAGQSWTQLAKQAQGALLDASYHPWPTPLAQSWPNTRIASGRDMLLWQATEQVRLMTGQLAPVEAMRISLPVSSD</sequence>
<protein>
    <submittedName>
        <fullName evidence="3">Unannotated protein</fullName>
    </submittedName>
</protein>
<dbReference type="SUPFAM" id="SSF51735">
    <property type="entry name" value="NAD(P)-binding Rossmann-fold domains"/>
    <property type="match status" value="1"/>
</dbReference>
<dbReference type="EMBL" id="CAEZWR010000191">
    <property type="protein sequence ID" value="CAB4675362.1"/>
    <property type="molecule type" value="Genomic_DNA"/>
</dbReference>
<dbReference type="GO" id="GO:0005829">
    <property type="term" value="C:cytosol"/>
    <property type="evidence" value="ECO:0007669"/>
    <property type="project" value="TreeGrafter"/>
</dbReference>
<dbReference type="GO" id="GO:0019632">
    <property type="term" value="P:shikimate metabolic process"/>
    <property type="evidence" value="ECO:0007669"/>
    <property type="project" value="TreeGrafter"/>
</dbReference>
<organism evidence="3">
    <name type="scientific">freshwater metagenome</name>
    <dbReference type="NCBI Taxonomy" id="449393"/>
    <lineage>
        <taxon>unclassified sequences</taxon>
        <taxon>metagenomes</taxon>
        <taxon>ecological metagenomes</taxon>
    </lineage>
</organism>
<dbReference type="Gene3D" id="3.40.50.720">
    <property type="entry name" value="NAD(P)-binding Rossmann-like Domain"/>
    <property type="match status" value="1"/>
</dbReference>
<dbReference type="Pfam" id="PF18317">
    <property type="entry name" value="SDH_C"/>
    <property type="match status" value="1"/>
</dbReference>
<evidence type="ECO:0000259" key="2">
    <source>
        <dbReference type="Pfam" id="PF18317"/>
    </source>
</evidence>
<dbReference type="GO" id="GO:0004764">
    <property type="term" value="F:shikimate 3-dehydrogenase (NADP+) activity"/>
    <property type="evidence" value="ECO:0007669"/>
    <property type="project" value="InterPro"/>
</dbReference>
<dbReference type="SUPFAM" id="SSF53223">
    <property type="entry name" value="Aminoacid dehydrogenase-like, N-terminal domain"/>
    <property type="match status" value="1"/>
</dbReference>
<dbReference type="GO" id="GO:0009423">
    <property type="term" value="P:chorismate biosynthetic process"/>
    <property type="evidence" value="ECO:0007669"/>
    <property type="project" value="TreeGrafter"/>
</dbReference>
<feature type="domain" description="Quinate/shikimate 5-dehydrogenase/glutamyl-tRNA reductase" evidence="1">
    <location>
        <begin position="58"/>
        <end position="104"/>
    </location>
</feature>
<dbReference type="InterPro" id="IPR041121">
    <property type="entry name" value="SDH_C"/>
</dbReference>
<dbReference type="PANTHER" id="PTHR21089">
    <property type="entry name" value="SHIKIMATE DEHYDROGENASE"/>
    <property type="match status" value="1"/>
</dbReference>
<proteinExistence type="predicted"/>
<evidence type="ECO:0000259" key="1">
    <source>
        <dbReference type="Pfam" id="PF01488"/>
    </source>
</evidence>
<feature type="domain" description="SDH C-terminal" evidence="2">
    <location>
        <begin position="172"/>
        <end position="198"/>
    </location>
</feature>
<name>A0A6J6MNB8_9ZZZZ</name>
<dbReference type="InterPro" id="IPR022893">
    <property type="entry name" value="Shikimate_DH_fam"/>
</dbReference>
<dbReference type="Pfam" id="PF01488">
    <property type="entry name" value="Shikimate_DH"/>
    <property type="match status" value="1"/>
</dbReference>
<dbReference type="InterPro" id="IPR036291">
    <property type="entry name" value="NAD(P)-bd_dom_sf"/>
</dbReference>
<gene>
    <name evidence="3" type="ORF">UFOPK2282_01322</name>
</gene>
<dbReference type="InterPro" id="IPR006151">
    <property type="entry name" value="Shikm_DH/Glu-tRNA_Rdtase"/>
</dbReference>
<evidence type="ECO:0000313" key="3">
    <source>
        <dbReference type="EMBL" id="CAB4675362.1"/>
    </source>
</evidence>
<dbReference type="CDD" id="cd01065">
    <property type="entry name" value="NAD_bind_Shikimate_DH"/>
    <property type="match status" value="1"/>
</dbReference>
<dbReference type="AlphaFoldDB" id="A0A6J6MNB8"/>
<dbReference type="InterPro" id="IPR046346">
    <property type="entry name" value="Aminoacid_DH-like_N_sf"/>
</dbReference>
<reference evidence="3" key="1">
    <citation type="submission" date="2020-05" db="EMBL/GenBank/DDBJ databases">
        <authorList>
            <person name="Chiriac C."/>
            <person name="Salcher M."/>
            <person name="Ghai R."/>
            <person name="Kavagutti S V."/>
        </authorList>
    </citation>
    <scope>NUCLEOTIDE SEQUENCE</scope>
</reference>
<accession>A0A6J6MNB8</accession>
<dbReference type="GO" id="GO:0050661">
    <property type="term" value="F:NADP binding"/>
    <property type="evidence" value="ECO:0007669"/>
    <property type="project" value="TreeGrafter"/>
</dbReference>
<dbReference type="Gene3D" id="3.40.50.10860">
    <property type="entry name" value="Leucine Dehydrogenase, chain A, domain 1"/>
    <property type="match status" value="1"/>
</dbReference>